<dbReference type="EMBL" id="BK014735">
    <property type="protein sequence ID" value="DAD73399.1"/>
    <property type="molecule type" value="Genomic_DNA"/>
</dbReference>
<feature type="domain" description="Nucleotide modification associated" evidence="1">
    <location>
        <begin position="27"/>
        <end position="89"/>
    </location>
</feature>
<name>A0A8S5LU89_9CAUD</name>
<protein>
    <submittedName>
        <fullName evidence="2">Nucleotide modification associated domain 1</fullName>
    </submittedName>
</protein>
<sequence>MSKMTDKLTPNTMKNQYDHQWNVFCKKNHDYGNSFEKSLDTFGLVAGIVRMSDKFERLVSLNDLSKDAQIASESLVDTLEDLSNYAAMAACWMKRKHEQDWKETRLLNGHKKLIDNMTVGGDIKIEDNPKDPEEFIQDTIKQISDTVLTKERGLLNVDSGPMNADKIKVMPLLGGENEEDRKIAEATKRIDDMIADIRKKSGGSIEPYLKEHAKKCDEKRLDQAIDLFKYNAMAQAKSQKDIDELFERMLDGSLVSRVVSNGDGTYVAYWEPAEKEEDDED</sequence>
<proteinExistence type="predicted"/>
<accession>A0A8S5LU89</accession>
<evidence type="ECO:0000259" key="1">
    <source>
        <dbReference type="Pfam" id="PF07659"/>
    </source>
</evidence>
<evidence type="ECO:0000313" key="2">
    <source>
        <dbReference type="EMBL" id="DAD73399.1"/>
    </source>
</evidence>
<organism evidence="2">
    <name type="scientific">Siphoviridae sp. ctKm44</name>
    <dbReference type="NCBI Taxonomy" id="2826245"/>
    <lineage>
        <taxon>Viruses</taxon>
        <taxon>Duplodnaviria</taxon>
        <taxon>Heunggongvirae</taxon>
        <taxon>Uroviricota</taxon>
        <taxon>Caudoviricetes</taxon>
    </lineage>
</organism>
<dbReference type="InterPro" id="IPR011630">
    <property type="entry name" value="DUF1599"/>
</dbReference>
<dbReference type="Pfam" id="PF07659">
    <property type="entry name" value="DUF1599"/>
    <property type="match status" value="1"/>
</dbReference>
<reference evidence="2" key="1">
    <citation type="journal article" date="2021" name="Proc. Natl. Acad. Sci. U.S.A.">
        <title>A Catalog of Tens of Thousands of Viruses from Human Metagenomes Reveals Hidden Associations with Chronic Diseases.</title>
        <authorList>
            <person name="Tisza M.J."/>
            <person name="Buck C.B."/>
        </authorList>
    </citation>
    <scope>NUCLEOTIDE SEQUENCE</scope>
    <source>
        <strain evidence="2">CtKm44</strain>
    </source>
</reference>